<accession>A0AA88XLQ9</accession>
<dbReference type="InterPro" id="IPR036922">
    <property type="entry name" value="Rieske_2Fe-2S_sf"/>
</dbReference>
<keyword evidence="11 17" id="KW-0472">Membrane</keyword>
<evidence type="ECO:0000256" key="7">
    <source>
        <dbReference type="ARBA" id="ARBA00022989"/>
    </source>
</evidence>
<comment type="caution">
    <text evidence="20">The sequence shown here is derived from an EMBL/GenBank/DDBJ whole genome shotgun (WGS) entry which is preliminary data.</text>
</comment>
<keyword evidence="6" id="KW-0479">Metal-binding</keyword>
<evidence type="ECO:0000256" key="14">
    <source>
        <dbReference type="ARBA" id="ARBA00026095"/>
    </source>
</evidence>
<evidence type="ECO:0000256" key="10">
    <source>
        <dbReference type="ARBA" id="ARBA00023014"/>
    </source>
</evidence>
<evidence type="ECO:0000313" key="20">
    <source>
        <dbReference type="EMBL" id="KAK3087691.1"/>
    </source>
</evidence>
<feature type="signal peptide" evidence="18">
    <location>
        <begin position="1"/>
        <end position="24"/>
    </location>
</feature>
<reference evidence="20" key="1">
    <citation type="submission" date="2019-08" db="EMBL/GenBank/DDBJ databases">
        <title>The improved chromosome-level genome for the pearl oyster Pinctada fucata martensii using PacBio sequencing and Hi-C.</title>
        <authorList>
            <person name="Zheng Z."/>
        </authorList>
    </citation>
    <scope>NUCLEOTIDE SEQUENCE</scope>
    <source>
        <strain evidence="20">ZZ-2019</strain>
        <tissue evidence="20">Adductor muscle</tissue>
    </source>
</reference>
<comment type="catalytic activity">
    <reaction evidence="16">
        <text>cholesterol + NADPH + O2 + H(+) = 7-dehydrocholesterol + NADP(+) + 2 H2O</text>
        <dbReference type="Rhea" id="RHEA:45024"/>
        <dbReference type="ChEBI" id="CHEBI:15377"/>
        <dbReference type="ChEBI" id="CHEBI:15378"/>
        <dbReference type="ChEBI" id="CHEBI:15379"/>
        <dbReference type="ChEBI" id="CHEBI:16113"/>
        <dbReference type="ChEBI" id="CHEBI:17759"/>
        <dbReference type="ChEBI" id="CHEBI:57783"/>
        <dbReference type="ChEBI" id="CHEBI:58349"/>
        <dbReference type="EC" id="1.14.19.21"/>
    </reaction>
    <physiologicalReaction direction="left-to-right" evidence="16">
        <dbReference type="Rhea" id="RHEA:45025"/>
    </physiologicalReaction>
</comment>
<name>A0AA88XLQ9_PINIB</name>
<protein>
    <recommendedName>
        <fullName evidence="14">cholesterol 7-desaturase</fullName>
        <ecNumber evidence="14">1.14.19.21</ecNumber>
    </recommendedName>
</protein>
<dbReference type="GO" id="GO:0046872">
    <property type="term" value="F:metal ion binding"/>
    <property type="evidence" value="ECO:0007669"/>
    <property type="project" value="UniProtKB-KW"/>
</dbReference>
<dbReference type="GO" id="GO:0005737">
    <property type="term" value="C:cytoplasm"/>
    <property type="evidence" value="ECO:0007669"/>
    <property type="project" value="TreeGrafter"/>
</dbReference>
<evidence type="ECO:0000256" key="12">
    <source>
        <dbReference type="ARBA" id="ARBA00025712"/>
    </source>
</evidence>
<dbReference type="Pfam" id="PF00355">
    <property type="entry name" value="Rieske"/>
    <property type="match status" value="1"/>
</dbReference>
<dbReference type="GO" id="GO:0016020">
    <property type="term" value="C:membrane"/>
    <property type="evidence" value="ECO:0007669"/>
    <property type="project" value="UniProtKB-SubCell"/>
</dbReference>
<feature type="chain" id="PRO_5041634269" description="cholesterol 7-desaturase" evidence="18">
    <location>
        <begin position="25"/>
        <end position="471"/>
    </location>
</feature>
<feature type="transmembrane region" description="Helical" evidence="17">
    <location>
        <begin position="65"/>
        <end position="87"/>
    </location>
</feature>
<dbReference type="PANTHER" id="PTHR21266">
    <property type="entry name" value="IRON-SULFUR DOMAIN CONTAINING PROTEIN"/>
    <property type="match status" value="1"/>
</dbReference>
<comment type="catalytic activity">
    <reaction evidence="15">
        <text>cholesterol + NADH + O2 + H(+) = 7-dehydrocholesterol + NAD(+) + 2 H2O</text>
        <dbReference type="Rhea" id="RHEA:51644"/>
        <dbReference type="ChEBI" id="CHEBI:15377"/>
        <dbReference type="ChEBI" id="CHEBI:15378"/>
        <dbReference type="ChEBI" id="CHEBI:15379"/>
        <dbReference type="ChEBI" id="CHEBI:16113"/>
        <dbReference type="ChEBI" id="CHEBI:17759"/>
        <dbReference type="ChEBI" id="CHEBI:57540"/>
        <dbReference type="ChEBI" id="CHEBI:57945"/>
        <dbReference type="EC" id="1.14.19.21"/>
    </reaction>
    <physiologicalReaction direction="left-to-right" evidence="15">
        <dbReference type="Rhea" id="RHEA:51645"/>
    </physiologicalReaction>
</comment>
<evidence type="ECO:0000259" key="19">
    <source>
        <dbReference type="PROSITE" id="PS51296"/>
    </source>
</evidence>
<evidence type="ECO:0000256" key="15">
    <source>
        <dbReference type="ARBA" id="ARBA00047853"/>
    </source>
</evidence>
<evidence type="ECO:0000256" key="5">
    <source>
        <dbReference type="ARBA" id="ARBA00022714"/>
    </source>
</evidence>
<dbReference type="GO" id="GO:0008203">
    <property type="term" value="P:cholesterol metabolic process"/>
    <property type="evidence" value="ECO:0007669"/>
    <property type="project" value="InterPro"/>
</dbReference>
<organism evidence="20 21">
    <name type="scientific">Pinctada imbricata</name>
    <name type="common">Atlantic pearl-oyster</name>
    <name type="synonym">Pinctada martensii</name>
    <dbReference type="NCBI Taxonomy" id="66713"/>
    <lineage>
        <taxon>Eukaryota</taxon>
        <taxon>Metazoa</taxon>
        <taxon>Spiralia</taxon>
        <taxon>Lophotrochozoa</taxon>
        <taxon>Mollusca</taxon>
        <taxon>Bivalvia</taxon>
        <taxon>Autobranchia</taxon>
        <taxon>Pteriomorphia</taxon>
        <taxon>Pterioida</taxon>
        <taxon>Pterioidea</taxon>
        <taxon>Pteriidae</taxon>
        <taxon>Pinctada</taxon>
    </lineage>
</organism>
<evidence type="ECO:0000256" key="16">
    <source>
        <dbReference type="ARBA" id="ARBA00049548"/>
    </source>
</evidence>
<feature type="domain" description="Rieske" evidence="19">
    <location>
        <begin position="133"/>
        <end position="236"/>
    </location>
</feature>
<evidence type="ECO:0000256" key="17">
    <source>
        <dbReference type="SAM" id="Phobius"/>
    </source>
</evidence>
<dbReference type="GO" id="GO:0170056">
    <property type="term" value="F:cholesterol 7-desaturase [NAD(P)H] activity"/>
    <property type="evidence" value="ECO:0007669"/>
    <property type="project" value="UniProtKB-EC"/>
</dbReference>
<proteinExistence type="inferred from homology"/>
<dbReference type="Proteomes" id="UP001186944">
    <property type="component" value="Unassembled WGS sequence"/>
</dbReference>
<dbReference type="Gene3D" id="3.90.380.10">
    <property type="entry name" value="Naphthalene 1,2-dioxygenase Alpha Subunit, Chain A, domain 1"/>
    <property type="match status" value="1"/>
</dbReference>
<gene>
    <name evidence="20" type="ORF">FSP39_009231</name>
</gene>
<dbReference type="InterPro" id="IPR050584">
    <property type="entry name" value="Cholesterol_7-desaturase"/>
</dbReference>
<evidence type="ECO:0000256" key="3">
    <source>
        <dbReference type="ARBA" id="ARBA00004972"/>
    </source>
</evidence>
<comment type="subcellular location">
    <subcellularLocation>
        <location evidence="2">Membrane</location>
    </subcellularLocation>
</comment>
<keyword evidence="4 17" id="KW-0812">Transmembrane</keyword>
<sequence>MGKGLTQIALVLTVCMLLIVLVHSRTDRLLSAPILEVGELWMDSARGYALWVCHLLMNPTSMYSMLAYLGCIIVMVVLYYLYCALFVPMERIKLLGDIGYIEESTFSKKEIANMVRKRRLVGDVPPVYPNGWFGLIEGFRLKKGHSTNISVLGLNLAVFRDDSGNAHVLDAYCPHMGANLAVGGRVLGDCIECPFHGWQFRGSDGKCTKIPNSDKIPDIARVKRYTTCEKNGWIYLWFHAEGVDPTWELPDLPEVNSGEWKFAGRTEHYINCHIEEVPENGGDVQHLLYVHTPFMSSGVDLRYMWSKFWSFGSSHVWDAKWEPLPPPDAHIGCLQLKHSLKLFEKQITLLDMDVVARQIGPGVVYLTFDTIFGKGVYIISQTPTEPLVQKMVHNIYVSRYTPLFMGKFFMYSESVQLERDIMIWNNKRWQGKPMFVRSKEDALISRHRRWYSQFYSENSPRLSFQKESLDW</sequence>
<comment type="similarity">
    <text evidence="13">Belongs to the cholesterol 7-desaturase family.</text>
</comment>
<dbReference type="SUPFAM" id="SSF50022">
    <property type="entry name" value="ISP domain"/>
    <property type="match status" value="1"/>
</dbReference>
<keyword evidence="5" id="KW-0001">2Fe-2S</keyword>
<dbReference type="AlphaFoldDB" id="A0AA88XLQ9"/>
<evidence type="ECO:0000256" key="4">
    <source>
        <dbReference type="ARBA" id="ARBA00022692"/>
    </source>
</evidence>
<dbReference type="EC" id="1.14.19.21" evidence="14"/>
<evidence type="ECO:0000256" key="1">
    <source>
        <dbReference type="ARBA" id="ARBA00001962"/>
    </source>
</evidence>
<dbReference type="EMBL" id="VSWD01000011">
    <property type="protein sequence ID" value="KAK3087691.1"/>
    <property type="molecule type" value="Genomic_DNA"/>
</dbReference>
<keyword evidence="9" id="KW-0408">Iron</keyword>
<dbReference type="GO" id="GO:0051537">
    <property type="term" value="F:2 iron, 2 sulfur cluster binding"/>
    <property type="evidence" value="ECO:0007669"/>
    <property type="project" value="UniProtKB-KW"/>
</dbReference>
<evidence type="ECO:0000256" key="13">
    <source>
        <dbReference type="ARBA" id="ARBA00025729"/>
    </source>
</evidence>
<evidence type="ECO:0000256" key="18">
    <source>
        <dbReference type="SAM" id="SignalP"/>
    </source>
</evidence>
<evidence type="ECO:0000256" key="11">
    <source>
        <dbReference type="ARBA" id="ARBA00023136"/>
    </source>
</evidence>
<dbReference type="PANTHER" id="PTHR21266:SF32">
    <property type="entry name" value="CHOLESTEROL 7-DESATURASE NVD"/>
    <property type="match status" value="1"/>
</dbReference>
<evidence type="ECO:0000256" key="8">
    <source>
        <dbReference type="ARBA" id="ARBA00023002"/>
    </source>
</evidence>
<evidence type="ECO:0000313" key="21">
    <source>
        <dbReference type="Proteomes" id="UP001186944"/>
    </source>
</evidence>
<evidence type="ECO:0000256" key="2">
    <source>
        <dbReference type="ARBA" id="ARBA00004370"/>
    </source>
</evidence>
<keyword evidence="18" id="KW-0732">Signal</keyword>
<comment type="pathway">
    <text evidence="3">Hormone biosynthesis.</text>
</comment>
<dbReference type="InterPro" id="IPR017941">
    <property type="entry name" value="Rieske_2Fe-2S"/>
</dbReference>
<keyword evidence="10" id="KW-0411">Iron-sulfur</keyword>
<comment type="cofactor">
    <cofactor evidence="1">
        <name>Fe cation</name>
        <dbReference type="ChEBI" id="CHEBI:24875"/>
    </cofactor>
</comment>
<dbReference type="InterPro" id="IPR045605">
    <property type="entry name" value="KshA-like_C"/>
</dbReference>
<evidence type="ECO:0000256" key="9">
    <source>
        <dbReference type="ARBA" id="ARBA00023004"/>
    </source>
</evidence>
<dbReference type="Pfam" id="PF19298">
    <property type="entry name" value="KshA_C"/>
    <property type="match status" value="1"/>
</dbReference>
<dbReference type="SUPFAM" id="SSF55961">
    <property type="entry name" value="Bet v1-like"/>
    <property type="match status" value="1"/>
</dbReference>
<dbReference type="Gene3D" id="2.102.10.10">
    <property type="entry name" value="Rieske [2Fe-2S] iron-sulphur domain"/>
    <property type="match status" value="1"/>
</dbReference>
<evidence type="ECO:0000256" key="6">
    <source>
        <dbReference type="ARBA" id="ARBA00022723"/>
    </source>
</evidence>
<keyword evidence="8" id="KW-0560">Oxidoreductase</keyword>
<keyword evidence="21" id="KW-1185">Reference proteome</keyword>
<keyword evidence="7 17" id="KW-1133">Transmembrane helix</keyword>
<dbReference type="PROSITE" id="PS51296">
    <property type="entry name" value="RIESKE"/>
    <property type="match status" value="1"/>
</dbReference>
<comment type="pathway">
    <text evidence="12">Steroid hormone biosynthesis; dafachronic acid biosynthesis.</text>
</comment>